<gene>
    <name evidence="1" type="ORF">RirG_041430</name>
</gene>
<dbReference type="AlphaFoldDB" id="A0A015L710"/>
<reference evidence="1 2" key="1">
    <citation type="submission" date="2014-02" db="EMBL/GenBank/DDBJ databases">
        <title>Single nucleus genome sequencing reveals high similarity among nuclei of an endomycorrhizal fungus.</title>
        <authorList>
            <person name="Lin K."/>
            <person name="Geurts R."/>
            <person name="Zhang Z."/>
            <person name="Limpens E."/>
            <person name="Saunders D.G."/>
            <person name="Mu D."/>
            <person name="Pang E."/>
            <person name="Cao H."/>
            <person name="Cha H."/>
            <person name="Lin T."/>
            <person name="Zhou Q."/>
            <person name="Shang Y."/>
            <person name="Li Y."/>
            <person name="Ivanov S."/>
            <person name="Sharma T."/>
            <person name="Velzen R.V."/>
            <person name="Ruijter N.D."/>
            <person name="Aanen D.K."/>
            <person name="Win J."/>
            <person name="Kamoun S."/>
            <person name="Bisseling T."/>
            <person name="Huang S."/>
        </authorList>
    </citation>
    <scope>NUCLEOTIDE SEQUENCE [LARGE SCALE GENOMIC DNA]</scope>
    <source>
        <strain evidence="2">DAOM197198w</strain>
    </source>
</reference>
<keyword evidence="2" id="KW-1185">Reference proteome</keyword>
<accession>A0A015L710</accession>
<protein>
    <submittedName>
        <fullName evidence="1">Uncharacterized protein</fullName>
    </submittedName>
</protein>
<dbReference type="EMBL" id="JEMT01012408">
    <property type="protein sequence ID" value="EXX75479.1"/>
    <property type="molecule type" value="Genomic_DNA"/>
</dbReference>
<proteinExistence type="predicted"/>
<dbReference type="Proteomes" id="UP000022910">
    <property type="component" value="Unassembled WGS sequence"/>
</dbReference>
<sequence>MTSIREDIVFAALNRAYAITDYNIQNTINKQFEFRQRTILADKSLTKDEKSYTAKILNEDFDNFKILYNKGTKRICENCHNECLATLYCEIEIFKLDIWK</sequence>
<evidence type="ECO:0000313" key="2">
    <source>
        <dbReference type="Proteomes" id="UP000022910"/>
    </source>
</evidence>
<dbReference type="OrthoDB" id="2425774at2759"/>
<organism evidence="1 2">
    <name type="scientific">Rhizophagus irregularis (strain DAOM 197198w)</name>
    <name type="common">Glomus intraradices</name>
    <dbReference type="NCBI Taxonomy" id="1432141"/>
    <lineage>
        <taxon>Eukaryota</taxon>
        <taxon>Fungi</taxon>
        <taxon>Fungi incertae sedis</taxon>
        <taxon>Mucoromycota</taxon>
        <taxon>Glomeromycotina</taxon>
        <taxon>Glomeromycetes</taxon>
        <taxon>Glomerales</taxon>
        <taxon>Glomeraceae</taxon>
        <taxon>Rhizophagus</taxon>
    </lineage>
</organism>
<comment type="caution">
    <text evidence="1">The sequence shown here is derived from an EMBL/GenBank/DDBJ whole genome shotgun (WGS) entry which is preliminary data.</text>
</comment>
<name>A0A015L710_RHIIW</name>
<dbReference type="HOGENOM" id="CLU_000288_7_27_1"/>
<evidence type="ECO:0000313" key="1">
    <source>
        <dbReference type="EMBL" id="EXX75479.1"/>
    </source>
</evidence>